<keyword evidence="6" id="KW-0325">Glycoprotein</keyword>
<dbReference type="Proteomes" id="UP000095283">
    <property type="component" value="Unplaced"/>
</dbReference>
<evidence type="ECO:0000256" key="1">
    <source>
        <dbReference type="ARBA" id="ARBA00004370"/>
    </source>
</evidence>
<organism evidence="8 9">
    <name type="scientific">Heterorhabditis bacteriophora</name>
    <name type="common">Entomopathogenic nematode worm</name>
    <dbReference type="NCBI Taxonomy" id="37862"/>
    <lineage>
        <taxon>Eukaryota</taxon>
        <taxon>Metazoa</taxon>
        <taxon>Ecdysozoa</taxon>
        <taxon>Nematoda</taxon>
        <taxon>Chromadorea</taxon>
        <taxon>Rhabditida</taxon>
        <taxon>Rhabditina</taxon>
        <taxon>Rhabditomorpha</taxon>
        <taxon>Strongyloidea</taxon>
        <taxon>Heterorhabditidae</taxon>
        <taxon>Heterorhabditis</taxon>
    </lineage>
</organism>
<name>A0A1I7X6U7_HETBA</name>
<keyword evidence="8" id="KW-1185">Reference proteome</keyword>
<dbReference type="InterPro" id="IPR002159">
    <property type="entry name" value="CD36_fam"/>
</dbReference>
<feature type="transmembrane region" description="Helical" evidence="7">
    <location>
        <begin position="12"/>
        <end position="34"/>
    </location>
</feature>
<keyword evidence="5 7" id="KW-0472">Membrane</keyword>
<dbReference type="PANTHER" id="PTHR11923:SF105">
    <property type="entry name" value="PROTEIN CBR-SCAV-1"/>
    <property type="match status" value="1"/>
</dbReference>
<keyword evidence="4 7" id="KW-1133">Transmembrane helix</keyword>
<proteinExistence type="inferred from homology"/>
<dbReference type="PANTHER" id="PTHR11923">
    <property type="entry name" value="SCAVENGER RECEPTOR CLASS B TYPE-1 SR-B1"/>
    <property type="match status" value="1"/>
</dbReference>
<comment type="subcellular location">
    <subcellularLocation>
        <location evidence="1">Membrane</location>
    </subcellularLocation>
</comment>
<dbReference type="PRINTS" id="PR01609">
    <property type="entry name" value="CD36FAMILY"/>
</dbReference>
<keyword evidence="3 7" id="KW-0812">Transmembrane</keyword>
<evidence type="ECO:0000256" key="5">
    <source>
        <dbReference type="ARBA" id="ARBA00023136"/>
    </source>
</evidence>
<dbReference type="GO" id="GO:0016020">
    <property type="term" value="C:membrane"/>
    <property type="evidence" value="ECO:0007669"/>
    <property type="project" value="UniProtKB-SubCell"/>
</dbReference>
<evidence type="ECO:0000256" key="7">
    <source>
        <dbReference type="SAM" id="Phobius"/>
    </source>
</evidence>
<comment type="similarity">
    <text evidence="2">Belongs to the CD36 family.</text>
</comment>
<dbReference type="GO" id="GO:0005044">
    <property type="term" value="F:scavenger receptor activity"/>
    <property type="evidence" value="ECO:0007669"/>
    <property type="project" value="TreeGrafter"/>
</dbReference>
<evidence type="ECO:0000256" key="6">
    <source>
        <dbReference type="ARBA" id="ARBA00023180"/>
    </source>
</evidence>
<accession>A0A1I7X6U7</accession>
<dbReference type="AlphaFoldDB" id="A0A1I7X6U7"/>
<reference evidence="9" key="1">
    <citation type="submission" date="2016-11" db="UniProtKB">
        <authorList>
            <consortium name="WormBaseParasite"/>
        </authorList>
    </citation>
    <scope>IDENTIFICATION</scope>
</reference>
<protein>
    <submittedName>
        <fullName evidence="9">CD36 family protein</fullName>
    </submittedName>
</protein>
<evidence type="ECO:0000313" key="9">
    <source>
        <dbReference type="WBParaSite" id="Hba_13156"/>
    </source>
</evidence>
<sequence length="552" mass="61710">MLLRQWICGGISIVLFVVGAGLLTAGLIIVLSVFPNTIENTVKTSKILGLNQDGTLNIFTNSWSKPTYISTKEYWTFDYTNTIGILNRAIFPDVREKGPYAYDEKINNDHISFTPDGEKMTFSQTVTYVFNADKSCKTCDPKKDTVTIPDISFFKGIQIIDHLIETVLHNKLLNVVCNLKYSKEKCSEIGKTIEKEISVAMSLFKVEPFVTVTVDELLFSGYNSPLIEKLINRIIQIMNTLLGDERFQKKPMITVKLNSENGTTDTVYTAQTGKTDWSKTGYIISFANLTNASLPSLGNRLPNSWWPSAATANCKDDYGEHALKIEGTNANFFKSFIKKTETLPVYIADVCRSTRLVFEKEVKVNGIPGYRFILPASEFDYTLEENCGFCRTLQFGAYDKPKNSSCLPSGLLDISGCQNGRHQQIYLGNPIIISKPHFYQASPIVQAFVPRFSPSYSDETTIDIEPTTGALLSAKKKLQINMLVNQFTKIGAYSVIRPGAYPLVWLNESSILDEDTKQNLQTKLFTPQNTVQIACWTAVGVGGSYHETSSNY</sequence>
<evidence type="ECO:0000256" key="4">
    <source>
        <dbReference type="ARBA" id="ARBA00022989"/>
    </source>
</evidence>
<dbReference type="WBParaSite" id="Hba_13156">
    <property type="protein sequence ID" value="Hba_13156"/>
    <property type="gene ID" value="Hba_13156"/>
</dbReference>
<evidence type="ECO:0000313" key="8">
    <source>
        <dbReference type="Proteomes" id="UP000095283"/>
    </source>
</evidence>
<evidence type="ECO:0000256" key="3">
    <source>
        <dbReference type="ARBA" id="ARBA00022692"/>
    </source>
</evidence>
<dbReference type="GO" id="GO:0005737">
    <property type="term" value="C:cytoplasm"/>
    <property type="evidence" value="ECO:0007669"/>
    <property type="project" value="TreeGrafter"/>
</dbReference>
<dbReference type="Pfam" id="PF01130">
    <property type="entry name" value="CD36"/>
    <property type="match status" value="1"/>
</dbReference>
<evidence type="ECO:0000256" key="2">
    <source>
        <dbReference type="ARBA" id="ARBA00010532"/>
    </source>
</evidence>